<dbReference type="GO" id="GO:0005634">
    <property type="term" value="C:nucleus"/>
    <property type="evidence" value="ECO:0007669"/>
    <property type="project" value="TreeGrafter"/>
</dbReference>
<feature type="compositionally biased region" description="Polar residues" evidence="5">
    <location>
        <begin position="1081"/>
        <end position="1093"/>
    </location>
</feature>
<feature type="compositionally biased region" description="Basic and acidic residues" evidence="5">
    <location>
        <begin position="1385"/>
        <end position="1396"/>
    </location>
</feature>
<name>A0A3Q2YK45_HIPCM</name>
<feature type="compositionally biased region" description="Basic and acidic residues" evidence="5">
    <location>
        <begin position="700"/>
        <end position="719"/>
    </location>
</feature>
<keyword evidence="4" id="KW-0539">Nucleus</keyword>
<feature type="compositionally biased region" description="Polar residues" evidence="5">
    <location>
        <begin position="785"/>
        <end position="796"/>
    </location>
</feature>
<keyword evidence="2" id="KW-0238">DNA-binding</keyword>
<dbReference type="Proteomes" id="UP000264820">
    <property type="component" value="Unplaced"/>
</dbReference>
<feature type="region of interest" description="Disordered" evidence="5">
    <location>
        <begin position="1453"/>
        <end position="1473"/>
    </location>
</feature>
<reference evidence="6" key="2">
    <citation type="submission" date="2025-09" db="UniProtKB">
        <authorList>
            <consortium name="Ensembl"/>
        </authorList>
    </citation>
    <scope>IDENTIFICATION</scope>
</reference>
<dbReference type="Pfam" id="PF15090">
    <property type="entry name" value="DUF4553"/>
    <property type="match status" value="1"/>
</dbReference>
<evidence type="ECO:0000256" key="4">
    <source>
        <dbReference type="ARBA" id="ARBA00023242"/>
    </source>
</evidence>
<evidence type="ECO:0000256" key="2">
    <source>
        <dbReference type="ARBA" id="ARBA00023125"/>
    </source>
</evidence>
<dbReference type="GO" id="GO:0003677">
    <property type="term" value="F:DNA binding"/>
    <property type="evidence" value="ECO:0007669"/>
    <property type="project" value="UniProtKB-KW"/>
</dbReference>
<feature type="region of interest" description="Disordered" evidence="5">
    <location>
        <begin position="1749"/>
        <end position="1770"/>
    </location>
</feature>
<proteinExistence type="predicted"/>
<dbReference type="GO" id="GO:0006357">
    <property type="term" value="P:regulation of transcription by RNA polymerase II"/>
    <property type="evidence" value="ECO:0007669"/>
    <property type="project" value="TreeGrafter"/>
</dbReference>
<dbReference type="PANTHER" id="PTHR21545:SF10">
    <property type="entry name" value="LIGAND-DEPENDENT NUCLEAR RECEPTOR COREPRESSOR-LIKE PROTEIN"/>
    <property type="match status" value="1"/>
</dbReference>
<evidence type="ECO:0000256" key="5">
    <source>
        <dbReference type="SAM" id="MobiDB-lite"/>
    </source>
</evidence>
<dbReference type="Ensembl" id="ENSHCOT00000012422.1">
    <property type="protein sequence ID" value="ENSHCOP00000017968.1"/>
    <property type="gene ID" value="ENSHCOG00000002176.1"/>
</dbReference>
<feature type="region of interest" description="Disordered" evidence="5">
    <location>
        <begin position="695"/>
        <end position="724"/>
    </location>
</feature>
<dbReference type="PANTHER" id="PTHR21545">
    <property type="entry name" value="TRANSCRIPTION FACTOR MLR1/2"/>
    <property type="match status" value="1"/>
</dbReference>
<feature type="region of interest" description="Disordered" evidence="5">
    <location>
        <begin position="214"/>
        <end position="238"/>
    </location>
</feature>
<dbReference type="GeneTree" id="ENSGT00940000162414"/>
<accession>A0A3Q2YK45</accession>
<feature type="compositionally biased region" description="Basic and acidic residues" evidence="5">
    <location>
        <begin position="915"/>
        <end position="928"/>
    </location>
</feature>
<feature type="region of interest" description="Disordered" evidence="5">
    <location>
        <begin position="866"/>
        <end position="935"/>
    </location>
</feature>
<protein>
    <submittedName>
        <fullName evidence="6">Ligand dependent nuclear receptor corepressor-like</fullName>
    </submittedName>
</protein>
<organism evidence="6 7">
    <name type="scientific">Hippocampus comes</name>
    <name type="common">Tiger tail seahorse</name>
    <dbReference type="NCBI Taxonomy" id="109280"/>
    <lineage>
        <taxon>Eukaryota</taxon>
        <taxon>Metazoa</taxon>
        <taxon>Chordata</taxon>
        <taxon>Craniata</taxon>
        <taxon>Vertebrata</taxon>
        <taxon>Euteleostomi</taxon>
        <taxon>Actinopterygii</taxon>
        <taxon>Neopterygii</taxon>
        <taxon>Teleostei</taxon>
        <taxon>Neoteleostei</taxon>
        <taxon>Acanthomorphata</taxon>
        <taxon>Syngnathiaria</taxon>
        <taxon>Syngnathiformes</taxon>
        <taxon>Syngnathoidei</taxon>
        <taxon>Syngnathidae</taxon>
        <taxon>Hippocampus</taxon>
    </lineage>
</organism>
<feature type="region of interest" description="Disordered" evidence="5">
    <location>
        <begin position="417"/>
        <end position="460"/>
    </location>
</feature>
<reference evidence="6" key="1">
    <citation type="submission" date="2025-08" db="UniProtKB">
        <authorList>
            <consortium name="Ensembl"/>
        </authorList>
    </citation>
    <scope>IDENTIFICATION</scope>
</reference>
<feature type="compositionally biased region" description="Basic and acidic residues" evidence="5">
    <location>
        <begin position="883"/>
        <end position="901"/>
    </location>
</feature>
<keyword evidence="3" id="KW-0804">Transcription</keyword>
<dbReference type="OMA" id="SVCHSPQ"/>
<feature type="compositionally biased region" description="Polar residues" evidence="5">
    <location>
        <begin position="1374"/>
        <end position="1384"/>
    </location>
</feature>
<feature type="compositionally biased region" description="Low complexity" evidence="5">
    <location>
        <begin position="1045"/>
        <end position="1057"/>
    </location>
</feature>
<keyword evidence="1" id="KW-0805">Transcription regulation</keyword>
<evidence type="ECO:0000256" key="3">
    <source>
        <dbReference type="ARBA" id="ARBA00023163"/>
    </source>
</evidence>
<feature type="compositionally biased region" description="Low complexity" evidence="5">
    <location>
        <begin position="1094"/>
        <end position="1124"/>
    </location>
</feature>
<sequence>MAAVPCSKCTAERKGFRRELDSWRCKLIHCVGFESILEGIYGSMLTRDLNLFDDCEPEEVVDWSPEANCSHCSFCNLPLEKDPAPATTSPLSSPSDFSPCQAPTISENNHTAHKFLQAVFHKKDVSPRCDASIPRIAEELMKKMIHQFAMEYASKCLLHTNSMDVTTRISSPLSETLDAPLDLTINRTPGVIEKESDAADGVLDLSKKNAASSTTSSNVKASGCPSTMDKEELEDLEQRKRHPQSALYVVLSSLCPAHCSLLYQMLKLAHKEKCLSPPAHKHIPTETHGCHCGLRADDDALNECEAGSIHSFNSSSPNCGHQDGGSTAGHTRDLPLKGCEGVVPLDLNDSCMQNCRIRTCTQICPKKLHCTTSQDPPSDPINNLMCSFGPCSSIRCNQQPRSYLCVTNHTCVTHLKKTTGDCEPPPPVLNREQSPSPPPLSPISSDIDKLNDEMPPSLLHHNQDEEAAPMVKDLPGTHQEVAVDAAKTVELVQSSTPRNSQAEKNPNVTSLQDVVNRFSEKLDTIKPPEKDPSLLSSPIDASEQEQLDSPTGQNMKFPADALLTEIITTVLHTRSASDYNLSELFNRHDNKDPKSPNTRLRRRQEVLAALATPADGATMRRQSLQIKRELAMFNMPYNRRKSSQAKRSPLKDGHGAVNTCSTLLDSNVTPEEERETGLNMDYQRVTGVLLNIITPESDMNEVKNETKEREQSKEERDPKQTMSHDLQTKLCNHCSQDDIEQSQVRNCQTDKVSALYDAIILENAPSDQGCGTDECDSGPVEDQNHATITDSHQGQKSPSNESRRSRRNIVPPQRFSSYVTATKKTFFAACFSESIFNQRSKAKNVFTSTTSDVLRKNIDGNDAQLESKTKVSNLPDKLTSISREGHCSSHTESEEQSRDVRQTQAVEKTMPTARPSEETQPHSKRPSDKTTASRRLQYQNVGVTTRSATCAHNCCTSPVQYTSPIRLMFVSPVKNKDGIVYSLKSARSGSNAQAEEPFDPYKESSWAGTPEKKQSQMTECAMPHIRPTHKSTTSSFQHVGPSTKSSPSQRPKSGSSPAKQALSTPRSASPPKLGSSPVKLFSSSPESTATPLKSGSSSAESASAPFMRCSSPATSLSSSPKTSPGKCTPSPKSTSPKIGSKRSGEVTPPKNPFRTASRSPGDLQSFHEITPLKRRPGRPKKLGPHLEQKAKRPIGRPRKQKPEHAATGTNAANVSADPEENVNKNLKITVVYGRSRRNKRMVSESFDQLQTEFRDACRAVGLKNNANGTQNSKLNSGHLKMGSPEFPEGLHSAHHVKEAPQHPSSKIKCQKGEKALPLRKPGRPAKVKISGISVTVTTVSPKQRKILIEKDAPAPQKNRKALLTDFQSAKESKTVTCQSVSHNLQPEEQRESESKPSNKGLNQPLAVRHSKRVSKPSIYFLHAVATSTTRAYSHSNALLRRSKQLLLSKACNKRKQEKETRGEHSTVKRHRCEQERKNISQALARAAGVSLDSIFAPEETLRWWAASAEQETLNQALARRIQLMSDTWVSDAIENHRVDLRFKVDTEGTGSSVAKSKHSSVVQSLFNCPPSRPRSCSMQQLGSWFMETTETQSLAIVKRTSARNRYEVMHFPRSASKHGVKCQSPQAERLRRHLKKFAKMLPKSPAQHEKAQKRLTKIKEAQSIHNIRQRLFSRSSKRGVPSRGARRWHHVSKYQAVRLRAKSRFLTRQERECAKKERKTQITARGPEVAIGIKPKLEALKPVKDEFSECSENSSKAQSEEPVGTPKEQNIRSKAWNPETLKECRVFLKKINSPDNISAEEWDCCTVTLDKSASAFVIARKNRQLVEVVKAVKRKGHANGLAASTKLIDSACESLQELDEMPLGEQKGKCPSLVSVEPPPAKKLRQSRMKGLSGPRWCDFVL</sequence>
<dbReference type="STRING" id="109280.ENSHCOP00000017968"/>
<evidence type="ECO:0000313" key="6">
    <source>
        <dbReference type="Ensembl" id="ENSHCOP00000017968.1"/>
    </source>
</evidence>
<feature type="compositionally biased region" description="Basic and acidic residues" evidence="5">
    <location>
        <begin position="1454"/>
        <end position="1473"/>
    </location>
</feature>
<feature type="region of interest" description="Disordered" evidence="5">
    <location>
        <begin position="767"/>
        <end position="815"/>
    </location>
</feature>
<dbReference type="InterPro" id="IPR028104">
    <property type="entry name" value="DUF4553"/>
</dbReference>
<evidence type="ECO:0000313" key="7">
    <source>
        <dbReference type="Proteomes" id="UP000264820"/>
    </source>
</evidence>
<feature type="compositionally biased region" description="Polar residues" evidence="5">
    <location>
        <begin position="1030"/>
        <end position="1044"/>
    </location>
</feature>
<feature type="compositionally biased region" description="Basic residues" evidence="5">
    <location>
        <begin position="1172"/>
        <end position="1183"/>
    </location>
</feature>
<evidence type="ECO:0000256" key="1">
    <source>
        <dbReference type="ARBA" id="ARBA00023015"/>
    </source>
</evidence>
<feature type="region of interest" description="Disordered" evidence="5">
    <location>
        <begin position="639"/>
        <end position="661"/>
    </location>
</feature>
<feature type="compositionally biased region" description="Basic residues" evidence="5">
    <location>
        <begin position="1191"/>
        <end position="1201"/>
    </location>
</feature>
<feature type="region of interest" description="Disordered" evidence="5">
    <location>
        <begin position="493"/>
        <end position="513"/>
    </location>
</feature>
<feature type="region of interest" description="Disordered" evidence="5">
    <location>
        <begin position="1372"/>
        <end position="1409"/>
    </location>
</feature>
<feature type="region of interest" description="Disordered" evidence="5">
    <location>
        <begin position="986"/>
        <end position="1218"/>
    </location>
</feature>
<keyword evidence="7" id="KW-1185">Reference proteome</keyword>